<dbReference type="InterPro" id="IPR000468">
    <property type="entry name" value="Barstar"/>
</dbReference>
<dbReference type="AlphaFoldDB" id="A0A1I3CNZ7"/>
<dbReference type="RefSeq" id="WP_092092606.1">
    <property type="nucleotide sequence ID" value="NZ_FOQE01000020.1"/>
</dbReference>
<dbReference type="SUPFAM" id="SSF52038">
    <property type="entry name" value="Barstar-related"/>
    <property type="match status" value="1"/>
</dbReference>
<sequence length="90" mass="10273">MKIILLDGREMTDRNTLHTYLKEKLFLPDYYGKNLDALYDCLTSDFSEKKILLVHTTEMQENLGNGGQALLNVFKTAAKENQALHIIIEG</sequence>
<evidence type="ECO:0000259" key="2">
    <source>
        <dbReference type="Pfam" id="PF01337"/>
    </source>
</evidence>
<feature type="domain" description="Barstar (barnase inhibitor)" evidence="2">
    <location>
        <begin position="1"/>
        <end position="81"/>
    </location>
</feature>
<dbReference type="OrthoDB" id="7575400at2"/>
<proteinExistence type="inferred from homology"/>
<keyword evidence="4" id="KW-1185">Reference proteome</keyword>
<reference evidence="3 4" key="1">
    <citation type="submission" date="2016-10" db="EMBL/GenBank/DDBJ databases">
        <authorList>
            <person name="de Groot N.N."/>
        </authorList>
    </citation>
    <scope>NUCLEOTIDE SEQUENCE [LARGE SCALE GENOMIC DNA]</scope>
    <source>
        <strain evidence="3 4">DSM 27630</strain>
    </source>
</reference>
<organism evidence="3 4">
    <name type="scientific">Pisciglobus halotolerans</name>
    <dbReference type="NCBI Taxonomy" id="745365"/>
    <lineage>
        <taxon>Bacteria</taxon>
        <taxon>Bacillati</taxon>
        <taxon>Bacillota</taxon>
        <taxon>Bacilli</taxon>
        <taxon>Lactobacillales</taxon>
        <taxon>Carnobacteriaceae</taxon>
    </lineage>
</organism>
<comment type="similarity">
    <text evidence="1">Belongs to the barstar family.</text>
</comment>
<evidence type="ECO:0000313" key="4">
    <source>
        <dbReference type="Proteomes" id="UP000198668"/>
    </source>
</evidence>
<accession>A0A1I3CNZ7</accession>
<dbReference type="InterPro" id="IPR035905">
    <property type="entry name" value="Barstar-like_sf"/>
</dbReference>
<dbReference type="Gene3D" id="3.30.370.10">
    <property type="entry name" value="Barstar-like"/>
    <property type="match status" value="1"/>
</dbReference>
<dbReference type="EMBL" id="FOQE01000020">
    <property type="protein sequence ID" value="SFH76056.1"/>
    <property type="molecule type" value="Genomic_DNA"/>
</dbReference>
<gene>
    <name evidence="3" type="ORF">SAMN04489868_12041</name>
</gene>
<evidence type="ECO:0000256" key="1">
    <source>
        <dbReference type="ARBA" id="ARBA00006845"/>
    </source>
</evidence>
<evidence type="ECO:0000313" key="3">
    <source>
        <dbReference type="EMBL" id="SFH76056.1"/>
    </source>
</evidence>
<dbReference type="Proteomes" id="UP000198668">
    <property type="component" value="Unassembled WGS sequence"/>
</dbReference>
<protein>
    <submittedName>
        <fullName evidence="3">Ribonuclease inhibitor</fullName>
    </submittedName>
</protein>
<dbReference type="Pfam" id="PF01337">
    <property type="entry name" value="Barstar"/>
    <property type="match status" value="1"/>
</dbReference>
<name>A0A1I3CNZ7_9LACT</name>